<feature type="region of interest" description="Disordered" evidence="8">
    <location>
        <begin position="186"/>
        <end position="209"/>
    </location>
</feature>
<dbReference type="GO" id="GO:0000776">
    <property type="term" value="C:kinetochore"/>
    <property type="evidence" value="ECO:0007669"/>
    <property type="project" value="TreeGrafter"/>
</dbReference>
<dbReference type="GO" id="GO:0007059">
    <property type="term" value="P:chromosome segregation"/>
    <property type="evidence" value="ECO:0007669"/>
    <property type="project" value="TreeGrafter"/>
</dbReference>
<feature type="region of interest" description="Disordered" evidence="8">
    <location>
        <begin position="357"/>
        <end position="570"/>
    </location>
</feature>
<evidence type="ECO:0000256" key="4">
    <source>
        <dbReference type="ARBA" id="ARBA00022701"/>
    </source>
</evidence>
<feature type="compositionally biased region" description="Low complexity" evidence="8">
    <location>
        <begin position="432"/>
        <end position="483"/>
    </location>
</feature>
<dbReference type="GO" id="GO:0005874">
    <property type="term" value="C:microtubule"/>
    <property type="evidence" value="ECO:0007669"/>
    <property type="project" value="UniProtKB-KW"/>
</dbReference>
<accession>A0A067N729</accession>
<feature type="compositionally biased region" description="Polar residues" evidence="8">
    <location>
        <begin position="282"/>
        <end position="298"/>
    </location>
</feature>
<keyword evidence="3" id="KW-0963">Cytoplasm</keyword>
<comment type="similarity">
    <text evidence="2">Belongs to the nudE family.</text>
</comment>
<dbReference type="Pfam" id="PF04880">
    <property type="entry name" value="NUDE_C"/>
    <property type="match status" value="1"/>
</dbReference>
<dbReference type="GO" id="GO:0007020">
    <property type="term" value="P:microtubule nucleation"/>
    <property type="evidence" value="ECO:0007669"/>
    <property type="project" value="TreeGrafter"/>
</dbReference>
<name>A0A067N729_BOTB1</name>
<dbReference type="PANTHER" id="PTHR10921">
    <property type="entry name" value="NUCLEAR DISTRIBUTION PROTEIN NUDE HOMOLOG 1"/>
    <property type="match status" value="1"/>
</dbReference>
<feature type="region of interest" description="Disordered" evidence="8">
    <location>
        <begin position="226"/>
        <end position="301"/>
    </location>
</feature>
<evidence type="ECO:0000256" key="7">
    <source>
        <dbReference type="SAM" id="Coils"/>
    </source>
</evidence>
<evidence type="ECO:0000313" key="10">
    <source>
        <dbReference type="EMBL" id="KDQ19922.1"/>
    </source>
</evidence>
<dbReference type="GO" id="GO:0047496">
    <property type="term" value="P:vesicle transport along microtubule"/>
    <property type="evidence" value="ECO:0007669"/>
    <property type="project" value="TreeGrafter"/>
</dbReference>
<feature type="coiled-coil region" evidence="7">
    <location>
        <begin position="116"/>
        <end position="181"/>
    </location>
</feature>
<keyword evidence="11" id="KW-1185">Reference proteome</keyword>
<feature type="domain" description="NUDE" evidence="9">
    <location>
        <begin position="129"/>
        <end position="257"/>
    </location>
</feature>
<organism evidence="10 11">
    <name type="scientific">Botryobasidium botryosum (strain FD-172 SS1)</name>
    <dbReference type="NCBI Taxonomy" id="930990"/>
    <lineage>
        <taxon>Eukaryota</taxon>
        <taxon>Fungi</taxon>
        <taxon>Dikarya</taxon>
        <taxon>Basidiomycota</taxon>
        <taxon>Agaricomycotina</taxon>
        <taxon>Agaricomycetes</taxon>
        <taxon>Cantharellales</taxon>
        <taxon>Botryobasidiaceae</taxon>
        <taxon>Botryobasidium</taxon>
    </lineage>
</organism>
<gene>
    <name evidence="10" type="ORF">BOTBODRAFT_51293</name>
</gene>
<evidence type="ECO:0000256" key="5">
    <source>
        <dbReference type="ARBA" id="ARBA00023054"/>
    </source>
</evidence>
<feature type="compositionally biased region" description="Polar residues" evidence="8">
    <location>
        <begin position="413"/>
        <end position="431"/>
    </location>
</feature>
<dbReference type="HOGENOM" id="CLU_027730_0_0_1"/>
<dbReference type="GO" id="GO:0000132">
    <property type="term" value="P:establishment of mitotic spindle orientation"/>
    <property type="evidence" value="ECO:0007669"/>
    <property type="project" value="TreeGrafter"/>
</dbReference>
<keyword evidence="4" id="KW-0493">Microtubule</keyword>
<evidence type="ECO:0000256" key="8">
    <source>
        <dbReference type="SAM" id="MobiDB-lite"/>
    </source>
</evidence>
<dbReference type="EMBL" id="KL198018">
    <property type="protein sequence ID" value="KDQ19922.1"/>
    <property type="molecule type" value="Genomic_DNA"/>
</dbReference>
<dbReference type="GO" id="GO:0051642">
    <property type="term" value="P:centrosome localization"/>
    <property type="evidence" value="ECO:0007669"/>
    <property type="project" value="TreeGrafter"/>
</dbReference>
<reference evidence="11" key="1">
    <citation type="journal article" date="2014" name="Proc. Natl. Acad. Sci. U.S.A.">
        <title>Extensive sampling of basidiomycete genomes demonstrates inadequacy of the white-rot/brown-rot paradigm for wood decay fungi.</title>
        <authorList>
            <person name="Riley R."/>
            <person name="Salamov A.A."/>
            <person name="Brown D.W."/>
            <person name="Nagy L.G."/>
            <person name="Floudas D."/>
            <person name="Held B.W."/>
            <person name="Levasseur A."/>
            <person name="Lombard V."/>
            <person name="Morin E."/>
            <person name="Otillar R."/>
            <person name="Lindquist E.A."/>
            <person name="Sun H."/>
            <person name="LaButti K.M."/>
            <person name="Schmutz J."/>
            <person name="Jabbour D."/>
            <person name="Luo H."/>
            <person name="Baker S.E."/>
            <person name="Pisabarro A.G."/>
            <person name="Walton J.D."/>
            <person name="Blanchette R.A."/>
            <person name="Henrissat B."/>
            <person name="Martin F."/>
            <person name="Cullen D."/>
            <person name="Hibbett D.S."/>
            <person name="Grigoriev I.V."/>
        </authorList>
    </citation>
    <scope>NUCLEOTIDE SEQUENCE [LARGE SCALE GENOMIC DNA]</scope>
    <source>
        <strain evidence="11">FD-172 SS1</strain>
    </source>
</reference>
<dbReference type="GO" id="GO:0005871">
    <property type="term" value="C:kinesin complex"/>
    <property type="evidence" value="ECO:0007669"/>
    <property type="project" value="TreeGrafter"/>
</dbReference>
<dbReference type="GO" id="GO:0008017">
    <property type="term" value="F:microtubule binding"/>
    <property type="evidence" value="ECO:0007669"/>
    <property type="project" value="InterPro"/>
</dbReference>
<feature type="compositionally biased region" description="Polar residues" evidence="8">
    <location>
        <begin position="542"/>
        <end position="557"/>
    </location>
</feature>
<dbReference type="InterPro" id="IPR033494">
    <property type="entry name" value="NUDE"/>
</dbReference>
<protein>
    <recommendedName>
        <fullName evidence="9">NUDE domain-containing protein</fullName>
    </recommendedName>
</protein>
<feature type="compositionally biased region" description="Pro residues" evidence="8">
    <location>
        <begin position="187"/>
        <end position="199"/>
    </location>
</feature>
<dbReference type="OrthoDB" id="5877028at2759"/>
<sequence>MDSSHEDDSCVDWKAKYEEVAALLAQTQDDLDDFQTSSKDIEDELERELERTEEAQKALRQQISKLEIDRDEWKNKFMTLQTTHNNTANSMQRELEALRQSTQIYKVKLRELEIGNDDLERNERAVTSSLADLEGRYARALEEKILLEHELQDKGQLEEELQRLRDELKDVNADVVHLKEKLARPPVVEPLPVPTPPPSTGDDSESTLSSQDLQLTDLIAPIPQLARQSSLVRNPRLDRLGQIKSPSPTNPSSRIASMHRPLPVLPRPPVTPPAQMRPTHGGRSTSISSVAGTASKSKGVQMVSEMRARVRTLEMKIHSRVPRLRSVSGRFYDDPKEKVQPHTRSPGWVIITEEGQPVARAHSPAESAGSRPGSKLGAFQLAPIPGSSAQTIRRPISRLSSASSTSINLPPSASTHSFLSTPPNSSTSRPCTPTLIPTPITASSSSTSLAASTTATLKRPARRSSLAASKSLSQSTTSPSRRPVTMHTLGAMRPPPVPALPKLHKSQEPTLPLPSGMVRSKSIHDRARLGLGKSRIGKPSSLPASRTSPDSEGTDQGTIKGRSATMGYPF</sequence>
<comment type="subcellular location">
    <subcellularLocation>
        <location evidence="1">Cytoplasm</location>
        <location evidence="1">Cytoskeleton</location>
    </subcellularLocation>
</comment>
<keyword evidence="6" id="KW-0206">Cytoskeleton</keyword>
<proteinExistence type="inferred from homology"/>
<feature type="compositionally biased region" description="Pro residues" evidence="8">
    <location>
        <begin position="263"/>
        <end position="272"/>
    </location>
</feature>
<dbReference type="InParanoid" id="A0A067N729"/>
<feature type="compositionally biased region" description="Polar residues" evidence="8">
    <location>
        <begin position="244"/>
        <end position="255"/>
    </location>
</feature>
<feature type="region of interest" description="Disordered" evidence="8">
    <location>
        <begin position="31"/>
        <end position="53"/>
    </location>
</feature>
<evidence type="ECO:0000259" key="9">
    <source>
        <dbReference type="Pfam" id="PF04880"/>
    </source>
</evidence>
<dbReference type="PANTHER" id="PTHR10921:SF1">
    <property type="entry name" value="NUCLEAR DISTRIBUTION PROTEIN NUDE HOMOLOG"/>
    <property type="match status" value="1"/>
</dbReference>
<dbReference type="Gene3D" id="6.10.250.1080">
    <property type="match status" value="1"/>
</dbReference>
<evidence type="ECO:0000256" key="1">
    <source>
        <dbReference type="ARBA" id="ARBA00004245"/>
    </source>
</evidence>
<dbReference type="AlphaFoldDB" id="A0A067N729"/>
<dbReference type="InterPro" id="IPR006964">
    <property type="entry name" value="NUDE_dom"/>
</dbReference>
<evidence type="ECO:0000256" key="6">
    <source>
        <dbReference type="ARBA" id="ARBA00023212"/>
    </source>
</evidence>
<evidence type="ECO:0000256" key="2">
    <source>
        <dbReference type="ARBA" id="ARBA00007429"/>
    </source>
</evidence>
<dbReference type="STRING" id="930990.A0A067N729"/>
<feature type="compositionally biased region" description="Low complexity" evidence="8">
    <location>
        <begin position="392"/>
        <end position="412"/>
    </location>
</feature>
<evidence type="ECO:0000256" key="3">
    <source>
        <dbReference type="ARBA" id="ARBA00022490"/>
    </source>
</evidence>
<dbReference type="Proteomes" id="UP000027195">
    <property type="component" value="Unassembled WGS sequence"/>
</dbReference>
<keyword evidence="5 7" id="KW-0175">Coiled coil</keyword>
<evidence type="ECO:0000313" key="11">
    <source>
        <dbReference type="Proteomes" id="UP000027195"/>
    </source>
</evidence>